<keyword evidence="5 6" id="KW-0472">Membrane</keyword>
<gene>
    <name evidence="8" type="ORF">CERZMDRAFT_83222</name>
</gene>
<evidence type="ECO:0000256" key="3">
    <source>
        <dbReference type="ARBA" id="ARBA00022692"/>
    </source>
</evidence>
<sequence length="499" mass="55437">MSAVYGATPEVQALGKETYNADPVEKLSQSSDDKGRVVAEDQHGVVVQDWTPEEERKVVRKVDFRLFPMLCVVFGLSLLDRANISAAFIAGMDEDLQLTGARYNVALLVFFIGYGLFELPSNYVIRRLGARFWLSFLITTWGACVLGMGFVDDWRILSVLRALLGVFEAGLFPGAIYIIGSWYRTYETAKRISIFYMASLIAQGFGPIFAYALSLISVGNGKYTQGWRWIFIIEGLITIVAGLVSPFFLIEFPERVRFLDERQKQIALDRVRIDKAGKDIVHLNVKETLAALLDWKLALYCIQYFISASSVYSLAFFAPIILRLGLGFTYTEAQLLSSPPYIFTIIMTIIMAWLSDKIKMRGPIQNAHCIIGVVGLLIMLYGGANAARYFGLFLASWGAGALVPGTLTYGQNQTARLEKKGVVAAAMISVGALGGVCGSTIFRRQDAPQYYPGMWATIAMLLVHAAITTGLSYYFKKQNQKADREGKILEGVQEFRYAP</sequence>
<feature type="transmembrane region" description="Helical" evidence="6">
    <location>
        <begin position="334"/>
        <end position="354"/>
    </location>
</feature>
<dbReference type="EMBL" id="ML992668">
    <property type="protein sequence ID" value="KAF2214550.1"/>
    <property type="molecule type" value="Genomic_DNA"/>
</dbReference>
<dbReference type="AlphaFoldDB" id="A0A6A6FMG5"/>
<comment type="subcellular location">
    <subcellularLocation>
        <location evidence="1">Membrane</location>
        <topology evidence="1">Multi-pass membrane protein</topology>
    </subcellularLocation>
</comment>
<dbReference type="InterPro" id="IPR020846">
    <property type="entry name" value="MFS_dom"/>
</dbReference>
<dbReference type="Pfam" id="PF07690">
    <property type="entry name" value="MFS_1"/>
    <property type="match status" value="1"/>
</dbReference>
<evidence type="ECO:0000256" key="1">
    <source>
        <dbReference type="ARBA" id="ARBA00004141"/>
    </source>
</evidence>
<evidence type="ECO:0000313" key="8">
    <source>
        <dbReference type="EMBL" id="KAF2214550.1"/>
    </source>
</evidence>
<dbReference type="FunFam" id="1.20.1250.20:FF:000013">
    <property type="entry name" value="MFS general substrate transporter"/>
    <property type="match status" value="1"/>
</dbReference>
<protein>
    <recommendedName>
        <fullName evidence="7">Major facilitator superfamily (MFS) profile domain-containing protein</fullName>
    </recommendedName>
</protein>
<feature type="transmembrane region" description="Helical" evidence="6">
    <location>
        <begin position="101"/>
        <end position="120"/>
    </location>
</feature>
<feature type="transmembrane region" description="Helical" evidence="6">
    <location>
        <begin position="366"/>
        <end position="384"/>
    </location>
</feature>
<organism evidence="8 9">
    <name type="scientific">Cercospora zeae-maydis SCOH1-5</name>
    <dbReference type="NCBI Taxonomy" id="717836"/>
    <lineage>
        <taxon>Eukaryota</taxon>
        <taxon>Fungi</taxon>
        <taxon>Dikarya</taxon>
        <taxon>Ascomycota</taxon>
        <taxon>Pezizomycotina</taxon>
        <taxon>Dothideomycetes</taxon>
        <taxon>Dothideomycetidae</taxon>
        <taxon>Mycosphaerellales</taxon>
        <taxon>Mycosphaerellaceae</taxon>
        <taxon>Cercospora</taxon>
    </lineage>
</organism>
<keyword evidence="9" id="KW-1185">Reference proteome</keyword>
<feature type="transmembrane region" description="Helical" evidence="6">
    <location>
        <begin position="390"/>
        <end position="410"/>
    </location>
</feature>
<evidence type="ECO:0000313" key="9">
    <source>
        <dbReference type="Proteomes" id="UP000799539"/>
    </source>
</evidence>
<keyword evidence="2" id="KW-0813">Transport</keyword>
<feature type="domain" description="Major facilitator superfamily (MFS) profile" evidence="7">
    <location>
        <begin position="66"/>
        <end position="480"/>
    </location>
</feature>
<accession>A0A6A6FMG5</accession>
<feature type="transmembrane region" description="Helical" evidence="6">
    <location>
        <begin position="422"/>
        <end position="442"/>
    </location>
</feature>
<keyword evidence="3 6" id="KW-0812">Transmembrane</keyword>
<feature type="transmembrane region" description="Helical" evidence="6">
    <location>
        <begin position="66"/>
        <end position="89"/>
    </location>
</feature>
<reference evidence="8" key="1">
    <citation type="journal article" date="2020" name="Stud. Mycol.">
        <title>101 Dothideomycetes genomes: a test case for predicting lifestyles and emergence of pathogens.</title>
        <authorList>
            <person name="Haridas S."/>
            <person name="Albert R."/>
            <person name="Binder M."/>
            <person name="Bloem J."/>
            <person name="Labutti K."/>
            <person name="Salamov A."/>
            <person name="Andreopoulos B."/>
            <person name="Baker S."/>
            <person name="Barry K."/>
            <person name="Bills G."/>
            <person name="Bluhm B."/>
            <person name="Cannon C."/>
            <person name="Castanera R."/>
            <person name="Culley D."/>
            <person name="Daum C."/>
            <person name="Ezra D."/>
            <person name="Gonzalez J."/>
            <person name="Henrissat B."/>
            <person name="Kuo A."/>
            <person name="Liang C."/>
            <person name="Lipzen A."/>
            <person name="Lutzoni F."/>
            <person name="Magnuson J."/>
            <person name="Mondo S."/>
            <person name="Nolan M."/>
            <person name="Ohm R."/>
            <person name="Pangilinan J."/>
            <person name="Park H.-J."/>
            <person name="Ramirez L."/>
            <person name="Alfaro M."/>
            <person name="Sun H."/>
            <person name="Tritt A."/>
            <person name="Yoshinaga Y."/>
            <person name="Zwiers L.-H."/>
            <person name="Turgeon B."/>
            <person name="Goodwin S."/>
            <person name="Spatafora J."/>
            <person name="Crous P."/>
            <person name="Grigoriev I."/>
        </authorList>
    </citation>
    <scope>NUCLEOTIDE SEQUENCE</scope>
    <source>
        <strain evidence="8">SCOH1-5</strain>
    </source>
</reference>
<feature type="transmembrane region" description="Helical" evidence="6">
    <location>
        <begin position="454"/>
        <end position="475"/>
    </location>
</feature>
<feature type="transmembrane region" description="Helical" evidence="6">
    <location>
        <begin position="163"/>
        <end position="183"/>
    </location>
</feature>
<feature type="transmembrane region" description="Helical" evidence="6">
    <location>
        <begin position="132"/>
        <end position="151"/>
    </location>
</feature>
<dbReference type="FunFam" id="1.20.1250.20:FF:000018">
    <property type="entry name" value="MFS transporter permease"/>
    <property type="match status" value="1"/>
</dbReference>
<dbReference type="GO" id="GO:0022857">
    <property type="term" value="F:transmembrane transporter activity"/>
    <property type="evidence" value="ECO:0007669"/>
    <property type="project" value="InterPro"/>
</dbReference>
<feature type="transmembrane region" description="Helical" evidence="6">
    <location>
        <begin position="229"/>
        <end position="250"/>
    </location>
</feature>
<dbReference type="Gene3D" id="1.20.1250.20">
    <property type="entry name" value="MFS general substrate transporter like domains"/>
    <property type="match status" value="2"/>
</dbReference>
<dbReference type="InterPro" id="IPR036259">
    <property type="entry name" value="MFS_trans_sf"/>
</dbReference>
<evidence type="ECO:0000256" key="6">
    <source>
        <dbReference type="SAM" id="Phobius"/>
    </source>
</evidence>
<dbReference type="OrthoDB" id="3639251at2759"/>
<feature type="transmembrane region" description="Helical" evidence="6">
    <location>
        <begin position="195"/>
        <end position="217"/>
    </location>
</feature>
<dbReference type="SUPFAM" id="SSF103473">
    <property type="entry name" value="MFS general substrate transporter"/>
    <property type="match status" value="1"/>
</dbReference>
<dbReference type="PANTHER" id="PTHR43791">
    <property type="entry name" value="PERMEASE-RELATED"/>
    <property type="match status" value="1"/>
</dbReference>
<evidence type="ECO:0000256" key="2">
    <source>
        <dbReference type="ARBA" id="ARBA00022448"/>
    </source>
</evidence>
<evidence type="ECO:0000259" key="7">
    <source>
        <dbReference type="PROSITE" id="PS50850"/>
    </source>
</evidence>
<dbReference type="PROSITE" id="PS50850">
    <property type="entry name" value="MFS"/>
    <property type="match status" value="1"/>
</dbReference>
<proteinExistence type="predicted"/>
<keyword evidence="4 6" id="KW-1133">Transmembrane helix</keyword>
<feature type="transmembrane region" description="Helical" evidence="6">
    <location>
        <begin position="297"/>
        <end position="322"/>
    </location>
</feature>
<name>A0A6A6FMG5_9PEZI</name>
<evidence type="ECO:0000256" key="4">
    <source>
        <dbReference type="ARBA" id="ARBA00022989"/>
    </source>
</evidence>
<dbReference type="PANTHER" id="PTHR43791:SF47">
    <property type="entry name" value="MAJOR FACILITATOR SUPERFAMILY (MFS) PROFILE DOMAIN-CONTAINING PROTEIN-RELATED"/>
    <property type="match status" value="1"/>
</dbReference>
<dbReference type="InterPro" id="IPR011701">
    <property type="entry name" value="MFS"/>
</dbReference>
<dbReference type="GO" id="GO:0016020">
    <property type="term" value="C:membrane"/>
    <property type="evidence" value="ECO:0007669"/>
    <property type="project" value="UniProtKB-SubCell"/>
</dbReference>
<evidence type="ECO:0000256" key="5">
    <source>
        <dbReference type="ARBA" id="ARBA00023136"/>
    </source>
</evidence>
<dbReference type="Proteomes" id="UP000799539">
    <property type="component" value="Unassembled WGS sequence"/>
</dbReference>